<accession>A0A955L6X0</accession>
<dbReference type="PANTHER" id="PTHR43861">
    <property type="entry name" value="TRANS-ACONITATE 2-METHYLTRANSFERASE-RELATED"/>
    <property type="match status" value="1"/>
</dbReference>
<dbReference type="Pfam" id="PF13649">
    <property type="entry name" value="Methyltransf_25"/>
    <property type="match status" value="1"/>
</dbReference>
<dbReference type="EMBL" id="JAGQLK010000130">
    <property type="protein sequence ID" value="MCA9383763.1"/>
    <property type="molecule type" value="Genomic_DNA"/>
</dbReference>
<gene>
    <name evidence="4" type="ORF">KC909_05335</name>
</gene>
<dbReference type="InterPro" id="IPR041698">
    <property type="entry name" value="Methyltransf_25"/>
</dbReference>
<reference evidence="4" key="2">
    <citation type="journal article" date="2021" name="Microbiome">
        <title>Successional dynamics and alternative stable states in a saline activated sludge microbial community over 9 years.</title>
        <authorList>
            <person name="Wang Y."/>
            <person name="Ye J."/>
            <person name="Ju F."/>
            <person name="Liu L."/>
            <person name="Boyd J.A."/>
            <person name="Deng Y."/>
            <person name="Parks D.H."/>
            <person name="Jiang X."/>
            <person name="Yin X."/>
            <person name="Woodcroft B.J."/>
            <person name="Tyson G.W."/>
            <person name="Hugenholtz P."/>
            <person name="Polz M.F."/>
            <person name="Zhang T."/>
        </authorList>
    </citation>
    <scope>NUCLEOTIDE SEQUENCE</scope>
    <source>
        <strain evidence="4">HKST-UBA14</strain>
    </source>
</reference>
<evidence type="ECO:0000259" key="3">
    <source>
        <dbReference type="Pfam" id="PF13649"/>
    </source>
</evidence>
<dbReference type="Gene3D" id="3.40.50.150">
    <property type="entry name" value="Vaccinia Virus protein VP39"/>
    <property type="match status" value="1"/>
</dbReference>
<evidence type="ECO:0000256" key="1">
    <source>
        <dbReference type="ARBA" id="ARBA00022603"/>
    </source>
</evidence>
<feature type="domain" description="Methyltransferase" evidence="3">
    <location>
        <begin position="46"/>
        <end position="135"/>
    </location>
</feature>
<evidence type="ECO:0000313" key="4">
    <source>
        <dbReference type="EMBL" id="MCA9383763.1"/>
    </source>
</evidence>
<keyword evidence="1 4" id="KW-0489">Methyltransferase</keyword>
<dbReference type="GO" id="GO:0032259">
    <property type="term" value="P:methylation"/>
    <property type="evidence" value="ECO:0007669"/>
    <property type="project" value="UniProtKB-KW"/>
</dbReference>
<dbReference type="SUPFAM" id="SSF53335">
    <property type="entry name" value="S-adenosyl-L-methionine-dependent methyltransferases"/>
    <property type="match status" value="1"/>
</dbReference>
<dbReference type="AlphaFoldDB" id="A0A955L6X0"/>
<dbReference type="InterPro" id="IPR029063">
    <property type="entry name" value="SAM-dependent_MTases_sf"/>
</dbReference>
<protein>
    <submittedName>
        <fullName evidence="4">Methyltransferase domain-containing protein</fullName>
    </submittedName>
</protein>
<reference evidence="4" key="1">
    <citation type="submission" date="2020-04" db="EMBL/GenBank/DDBJ databases">
        <authorList>
            <person name="Zhang T."/>
        </authorList>
    </citation>
    <scope>NUCLEOTIDE SEQUENCE</scope>
    <source>
        <strain evidence="4">HKST-UBA14</strain>
    </source>
</reference>
<dbReference type="CDD" id="cd02440">
    <property type="entry name" value="AdoMet_MTases"/>
    <property type="match status" value="1"/>
</dbReference>
<organism evidence="4 5">
    <name type="scientific">Candidatus Dojkabacteria bacterium</name>
    <dbReference type="NCBI Taxonomy" id="2099670"/>
    <lineage>
        <taxon>Bacteria</taxon>
        <taxon>Candidatus Dojkabacteria</taxon>
    </lineage>
</organism>
<proteinExistence type="predicted"/>
<sequence>MKNQPNATISAYNQYADQYSKKYKTLRYTKKYLDYFIDNASGTTLLDIGCGHGRDSFYLSDAGFDVTGIDGSSEMISIAKQQISSCKFECCLFKDIGYEENSFDNIWASASLLHLTKIEFKAILSKIRKILKPGGLFYLSMQEGEGEIVQNVSVVEADRLFTRYNISELEQLLSEAGFSIDTYERNDQHKVVIWLAIFAR</sequence>
<evidence type="ECO:0000313" key="5">
    <source>
        <dbReference type="Proteomes" id="UP000783287"/>
    </source>
</evidence>
<comment type="caution">
    <text evidence="4">The sequence shown here is derived from an EMBL/GenBank/DDBJ whole genome shotgun (WGS) entry which is preliminary data.</text>
</comment>
<dbReference type="GO" id="GO:0008168">
    <property type="term" value="F:methyltransferase activity"/>
    <property type="evidence" value="ECO:0007669"/>
    <property type="project" value="UniProtKB-KW"/>
</dbReference>
<keyword evidence="2" id="KW-0808">Transferase</keyword>
<evidence type="ECO:0000256" key="2">
    <source>
        <dbReference type="ARBA" id="ARBA00022679"/>
    </source>
</evidence>
<dbReference type="PANTHER" id="PTHR43861:SF1">
    <property type="entry name" value="TRANS-ACONITATE 2-METHYLTRANSFERASE"/>
    <property type="match status" value="1"/>
</dbReference>
<dbReference type="Proteomes" id="UP000783287">
    <property type="component" value="Unassembled WGS sequence"/>
</dbReference>
<name>A0A955L6X0_9BACT</name>